<reference evidence="2" key="1">
    <citation type="submission" date="2020-01" db="EMBL/GenBank/DDBJ databases">
        <authorList>
            <consortium name="DOE Joint Genome Institute"/>
            <person name="Haridas S."/>
            <person name="Albert R."/>
            <person name="Binder M."/>
            <person name="Bloem J."/>
            <person name="Labutti K."/>
            <person name="Salamov A."/>
            <person name="Andreopoulos B."/>
            <person name="Baker S.E."/>
            <person name="Barry K."/>
            <person name="Bills G."/>
            <person name="Bluhm B.H."/>
            <person name="Cannon C."/>
            <person name="Castanera R."/>
            <person name="Culley D.E."/>
            <person name="Daum C."/>
            <person name="Ezra D."/>
            <person name="Gonzalez J.B."/>
            <person name="Henrissat B."/>
            <person name="Kuo A."/>
            <person name="Liang C."/>
            <person name="Lipzen A."/>
            <person name="Lutzoni F."/>
            <person name="Magnuson J."/>
            <person name="Mondo S."/>
            <person name="Nolan M."/>
            <person name="Ohm R."/>
            <person name="Pangilinan J."/>
            <person name="Park H.-J."/>
            <person name="Ramirez L."/>
            <person name="Alfaro M."/>
            <person name="Sun H."/>
            <person name="Tritt A."/>
            <person name="Yoshinaga Y."/>
            <person name="Zwiers L.-H."/>
            <person name="Turgeon B.G."/>
            <person name="Goodwin S.B."/>
            <person name="Spatafora J.W."/>
            <person name="Crous P.W."/>
            <person name="Grigoriev I.V."/>
        </authorList>
    </citation>
    <scope>NUCLEOTIDE SEQUENCE</scope>
    <source>
        <strain evidence="2">CBS 342.82</strain>
    </source>
</reference>
<accession>A0A6J3M0U5</accession>
<dbReference type="InterPro" id="IPR046341">
    <property type="entry name" value="SET_dom_sf"/>
</dbReference>
<dbReference type="SUPFAM" id="SSF82199">
    <property type="entry name" value="SET domain"/>
    <property type="match status" value="1"/>
</dbReference>
<sequence length="483" mass="54382">MFIQQGKQEGWLQADLGTTYAWLRHNGVKFEAVGPRVIDGRGTALVASEDIESLSPLSREILTVPKELVLSSETVNNHALFDQDLRQVIESLGDWGRTARGAILTFLLYQASLSCPSIVEKIGVRCEFTQYVKTLPCEMLPTFWNAEELHLLDGTTLAPAVSSKMIRLHKEYDELCAMAANTKWFRLVQTHLDFDDWMQVDAMFRSRALEFHGSCMIPGMDLASHAPGEATNVTYDKTEDSYVLRLIHGKSVKKDEEIAITYGDEKGACEMLFSYGFIDHAMDTAETLFLSLSIPMTDASRAAKARVANCAPGFKLIDIADTNDSMAATPNSHAEIDWKGDFVWLLCVSEDDGLSFQLAQTIDGEEEICANFRGQDFEGADGLRRLLAQDKLWDVFRLRAIVILQQRVFEQLQALFETQESVELTPHGDGTPIRTGPWDLALKLRRLEFELLEKAYEVFEAQKIELADSPVVREYLTEMNRTE</sequence>
<dbReference type="Gene3D" id="3.90.1410.10">
    <property type="entry name" value="set domain protein methyltransferase, domain 1"/>
    <property type="match status" value="1"/>
</dbReference>
<dbReference type="CDD" id="cd10527">
    <property type="entry name" value="SET_LSMT"/>
    <property type="match status" value="1"/>
</dbReference>
<dbReference type="PANTHER" id="PTHR13271">
    <property type="entry name" value="UNCHARACTERIZED PUTATIVE METHYLTRANSFERASE"/>
    <property type="match status" value="1"/>
</dbReference>
<dbReference type="AlphaFoldDB" id="A0A6J3M0U5"/>
<dbReference type="InterPro" id="IPR050600">
    <property type="entry name" value="SETD3_SETD6_MTase"/>
</dbReference>
<dbReference type="GO" id="GO:0016279">
    <property type="term" value="F:protein-lysine N-methyltransferase activity"/>
    <property type="evidence" value="ECO:0007669"/>
    <property type="project" value="TreeGrafter"/>
</dbReference>
<dbReference type="Proteomes" id="UP000504637">
    <property type="component" value="Unplaced"/>
</dbReference>
<name>A0A6J3M0U5_9PEZI</name>
<dbReference type="OrthoDB" id="441812at2759"/>
<dbReference type="GO" id="GO:0005634">
    <property type="term" value="C:nucleus"/>
    <property type="evidence" value="ECO:0007669"/>
    <property type="project" value="TreeGrafter"/>
</dbReference>
<evidence type="ECO:0000313" key="1">
    <source>
        <dbReference type="Proteomes" id="UP000504637"/>
    </source>
</evidence>
<dbReference type="PANTHER" id="PTHR13271:SF76">
    <property type="entry name" value="SET DOMAIN-CONTAINING PROTEIN 8"/>
    <property type="match status" value="1"/>
</dbReference>
<reference evidence="2" key="2">
    <citation type="submission" date="2020-04" db="EMBL/GenBank/DDBJ databases">
        <authorList>
            <consortium name="NCBI Genome Project"/>
        </authorList>
    </citation>
    <scope>NUCLEOTIDE SEQUENCE</scope>
    <source>
        <strain evidence="2">CBS 342.82</strain>
    </source>
</reference>
<reference evidence="2" key="3">
    <citation type="submission" date="2025-08" db="UniProtKB">
        <authorList>
            <consortium name="RefSeq"/>
        </authorList>
    </citation>
    <scope>IDENTIFICATION</scope>
    <source>
        <strain evidence="2">CBS 342.82</strain>
    </source>
</reference>
<organism evidence="2">
    <name type="scientific">Dissoconium aciculare CBS 342.82</name>
    <dbReference type="NCBI Taxonomy" id="1314786"/>
    <lineage>
        <taxon>Eukaryota</taxon>
        <taxon>Fungi</taxon>
        <taxon>Dikarya</taxon>
        <taxon>Ascomycota</taxon>
        <taxon>Pezizomycotina</taxon>
        <taxon>Dothideomycetes</taxon>
        <taxon>Dothideomycetidae</taxon>
        <taxon>Mycosphaerellales</taxon>
        <taxon>Dissoconiaceae</taxon>
        <taxon>Dissoconium</taxon>
    </lineage>
</organism>
<dbReference type="GeneID" id="54360088"/>
<keyword evidence="1" id="KW-1185">Reference proteome</keyword>
<dbReference type="RefSeq" id="XP_033458160.1">
    <property type="nucleotide sequence ID" value="XM_033602288.1"/>
</dbReference>
<evidence type="ECO:0000313" key="2">
    <source>
        <dbReference type="RefSeq" id="XP_033458160.1"/>
    </source>
</evidence>
<gene>
    <name evidence="2" type="ORF">K489DRAFT_341780</name>
</gene>
<protein>
    <submittedName>
        <fullName evidence="2">SET domain-containing protein</fullName>
    </submittedName>
</protein>
<proteinExistence type="predicted"/>